<reference evidence="2" key="1">
    <citation type="journal article" date="2021" name="Proc. Natl. Acad. Sci. U.S.A.">
        <title>A Catalog of Tens of Thousands of Viruses from Human Metagenomes Reveals Hidden Associations with Chronic Diseases.</title>
        <authorList>
            <person name="Tisza M.J."/>
            <person name="Buck C.B."/>
        </authorList>
    </citation>
    <scope>NUCLEOTIDE SEQUENCE</scope>
    <source>
        <strain evidence="2">CtTUL13</strain>
    </source>
</reference>
<keyword evidence="1" id="KW-0472">Membrane</keyword>
<protein>
    <submittedName>
        <fullName evidence="2">Uncharacterized protein</fullName>
    </submittedName>
</protein>
<organism evidence="2">
    <name type="scientific">Inoviridae sp. ctTUL13</name>
    <dbReference type="NCBI Taxonomy" id="2825782"/>
    <lineage>
        <taxon>Viruses</taxon>
        <taxon>Monodnaviria</taxon>
        <taxon>Loebvirae</taxon>
        <taxon>Hofneiviricota</taxon>
        <taxon>Faserviricetes</taxon>
        <taxon>Tubulavirales</taxon>
        <taxon>Inoviridae</taxon>
    </lineage>
</organism>
<keyword evidence="1" id="KW-1133">Transmembrane helix</keyword>
<keyword evidence="1" id="KW-0812">Transmembrane</keyword>
<feature type="transmembrane region" description="Helical" evidence="1">
    <location>
        <begin position="12"/>
        <end position="35"/>
    </location>
</feature>
<accession>A0A8S5UQ96</accession>
<dbReference type="EMBL" id="BK016119">
    <property type="protein sequence ID" value="DAF96588.1"/>
    <property type="molecule type" value="Genomic_DNA"/>
</dbReference>
<sequence length="39" mass="4413">MFTIIGIASFDYFASIGVWFLIISLPFMLCISLLAKKLK</sequence>
<evidence type="ECO:0000313" key="2">
    <source>
        <dbReference type="EMBL" id="DAF96588.1"/>
    </source>
</evidence>
<proteinExistence type="predicted"/>
<evidence type="ECO:0000256" key="1">
    <source>
        <dbReference type="SAM" id="Phobius"/>
    </source>
</evidence>
<name>A0A8S5UQ96_9VIRU</name>